<keyword evidence="3" id="KW-0408">Iron</keyword>
<proteinExistence type="predicted"/>
<sequence>MAAPLLVAFTAGPAGAWRIDRIAPVIGPTLADADRLDVAEGRRPDLAHAAWQLTGTTSHPRYAERAELAALRARQEGLARPGATCAALIPVRKTEAWWDLAQDERRAVIEERSRHIAIGLDYLPQVARRLHHSREIGGEPFDFLTWFEYAPADAAAFEDLVGRLRATEEWRYVDREVDIRLSRDVGTLGTLGAVA</sequence>
<dbReference type="InterPro" id="IPR010644">
    <property type="entry name" value="ChdC/CLD"/>
</dbReference>
<evidence type="ECO:0000256" key="3">
    <source>
        <dbReference type="ARBA" id="ARBA00023004"/>
    </source>
</evidence>
<reference evidence="4 5" key="1">
    <citation type="submission" date="2018-10" db="EMBL/GenBank/DDBJ databases">
        <title>Xanthobacter tagetidis genome sequencing and assembly.</title>
        <authorList>
            <person name="Maclea K.S."/>
            <person name="Goen A.E."/>
            <person name="Fatima S.A."/>
        </authorList>
    </citation>
    <scope>NUCLEOTIDE SEQUENCE [LARGE SCALE GENOMIC DNA]</scope>
    <source>
        <strain evidence="4 5">ATCC 700314</strain>
    </source>
</reference>
<dbReference type="InterPro" id="IPR011008">
    <property type="entry name" value="Dimeric_a/b-barrel"/>
</dbReference>
<dbReference type="GO" id="GO:0046872">
    <property type="term" value="F:metal ion binding"/>
    <property type="evidence" value="ECO:0007669"/>
    <property type="project" value="UniProtKB-KW"/>
</dbReference>
<evidence type="ECO:0000256" key="2">
    <source>
        <dbReference type="ARBA" id="ARBA00022723"/>
    </source>
</evidence>
<dbReference type="AlphaFoldDB" id="A0A3L7AF25"/>
<comment type="caution">
    <text evidence="4">The sequence shown here is derived from an EMBL/GenBank/DDBJ whole genome shotgun (WGS) entry which is preliminary data.</text>
</comment>
<organism evidence="4 5">
    <name type="scientific">Xanthobacter tagetidis</name>
    <dbReference type="NCBI Taxonomy" id="60216"/>
    <lineage>
        <taxon>Bacteria</taxon>
        <taxon>Pseudomonadati</taxon>
        <taxon>Pseudomonadota</taxon>
        <taxon>Alphaproteobacteria</taxon>
        <taxon>Hyphomicrobiales</taxon>
        <taxon>Xanthobacteraceae</taxon>
        <taxon>Xanthobacter</taxon>
    </lineage>
</organism>
<accession>A0A3L7AF25</accession>
<dbReference type="GO" id="GO:0016491">
    <property type="term" value="F:oxidoreductase activity"/>
    <property type="evidence" value="ECO:0007669"/>
    <property type="project" value="InterPro"/>
</dbReference>
<dbReference type="GO" id="GO:0020037">
    <property type="term" value="F:heme binding"/>
    <property type="evidence" value="ECO:0007669"/>
    <property type="project" value="InterPro"/>
</dbReference>
<dbReference type="Pfam" id="PF06778">
    <property type="entry name" value="Chlor_dismutase"/>
    <property type="match status" value="1"/>
</dbReference>
<evidence type="ECO:0000313" key="4">
    <source>
        <dbReference type="EMBL" id="RLP79023.1"/>
    </source>
</evidence>
<dbReference type="Proteomes" id="UP000269692">
    <property type="component" value="Unassembled WGS sequence"/>
</dbReference>
<name>A0A3L7AF25_9HYPH</name>
<dbReference type="Gene3D" id="3.30.70.3420">
    <property type="match status" value="1"/>
</dbReference>
<gene>
    <name evidence="4" type="ORF">D9R14_09250</name>
</gene>
<dbReference type="EMBL" id="RCTF01000006">
    <property type="protein sequence ID" value="RLP79023.1"/>
    <property type="molecule type" value="Genomic_DNA"/>
</dbReference>
<protein>
    <submittedName>
        <fullName evidence="4">Chlorite dismutase</fullName>
    </submittedName>
</protein>
<dbReference type="OrthoDB" id="9782564at2"/>
<dbReference type="RefSeq" id="WP_121623038.1">
    <property type="nucleotide sequence ID" value="NZ_JACIIW010000002.1"/>
</dbReference>
<keyword evidence="2" id="KW-0479">Metal-binding</keyword>
<evidence type="ECO:0000256" key="1">
    <source>
        <dbReference type="ARBA" id="ARBA00022617"/>
    </source>
</evidence>
<evidence type="ECO:0000313" key="5">
    <source>
        <dbReference type="Proteomes" id="UP000269692"/>
    </source>
</evidence>
<dbReference type="SUPFAM" id="SSF54909">
    <property type="entry name" value="Dimeric alpha+beta barrel"/>
    <property type="match status" value="1"/>
</dbReference>
<keyword evidence="1" id="KW-0349">Heme</keyword>
<keyword evidence="5" id="KW-1185">Reference proteome</keyword>